<dbReference type="EMBL" id="BNBO01000020">
    <property type="protein sequence ID" value="GHH73606.1"/>
    <property type="molecule type" value="Genomic_DNA"/>
</dbReference>
<reference evidence="2" key="1">
    <citation type="journal article" date="2014" name="Int. J. Syst. Evol. Microbiol.">
        <title>Complete genome sequence of Corynebacterium casei LMG S-19264T (=DSM 44701T), isolated from a smear-ripened cheese.</title>
        <authorList>
            <consortium name="US DOE Joint Genome Institute (JGI-PGF)"/>
            <person name="Walter F."/>
            <person name="Albersmeier A."/>
            <person name="Kalinowski J."/>
            <person name="Ruckert C."/>
        </authorList>
    </citation>
    <scope>NUCLEOTIDE SEQUENCE</scope>
    <source>
        <strain evidence="2">JCM 4646</strain>
    </source>
</reference>
<dbReference type="AlphaFoldDB" id="A0A919FXI4"/>
<sequence length="92" mass="10114">MLGCRTLGRWFRGGRHGCQQGADGDRLFAVRAVAADRGGRECIRGPRAVRYAGQVSLGHPRPADIRGQIRYAGHRRPTEPGRGPRVRKVARA</sequence>
<organism evidence="2 3">
    <name type="scientific">Kitasatospora indigofera</name>
    <dbReference type="NCBI Taxonomy" id="67307"/>
    <lineage>
        <taxon>Bacteria</taxon>
        <taxon>Bacillati</taxon>
        <taxon>Actinomycetota</taxon>
        <taxon>Actinomycetes</taxon>
        <taxon>Kitasatosporales</taxon>
        <taxon>Streptomycetaceae</taxon>
        <taxon>Kitasatospora</taxon>
    </lineage>
</organism>
<evidence type="ECO:0000313" key="3">
    <source>
        <dbReference type="Proteomes" id="UP000617734"/>
    </source>
</evidence>
<comment type="caution">
    <text evidence="2">The sequence shown here is derived from an EMBL/GenBank/DDBJ whole genome shotgun (WGS) entry which is preliminary data.</text>
</comment>
<gene>
    <name evidence="2" type="ORF">GCM10018781_38390</name>
</gene>
<keyword evidence="3" id="KW-1185">Reference proteome</keyword>
<protein>
    <submittedName>
        <fullName evidence="2">Uncharacterized protein</fullName>
    </submittedName>
</protein>
<evidence type="ECO:0000313" key="2">
    <source>
        <dbReference type="EMBL" id="GHH73606.1"/>
    </source>
</evidence>
<reference evidence="2" key="2">
    <citation type="submission" date="2020-09" db="EMBL/GenBank/DDBJ databases">
        <authorList>
            <person name="Sun Q."/>
            <person name="Ohkuma M."/>
        </authorList>
    </citation>
    <scope>NUCLEOTIDE SEQUENCE</scope>
    <source>
        <strain evidence="2">JCM 4646</strain>
    </source>
</reference>
<name>A0A919FXI4_9ACTN</name>
<accession>A0A919FXI4</accession>
<proteinExistence type="predicted"/>
<dbReference type="Proteomes" id="UP000617734">
    <property type="component" value="Unassembled WGS sequence"/>
</dbReference>
<evidence type="ECO:0000256" key="1">
    <source>
        <dbReference type="SAM" id="MobiDB-lite"/>
    </source>
</evidence>
<feature type="region of interest" description="Disordered" evidence="1">
    <location>
        <begin position="72"/>
        <end position="92"/>
    </location>
</feature>